<feature type="domain" description="RanBP2-type" evidence="5">
    <location>
        <begin position="310"/>
        <end position="339"/>
    </location>
</feature>
<dbReference type="KEGG" id="soe:110779615"/>
<proteinExistence type="predicted"/>
<feature type="domain" description="RanBP2-type" evidence="5">
    <location>
        <begin position="269"/>
        <end position="298"/>
    </location>
</feature>
<evidence type="ECO:0000256" key="4">
    <source>
        <dbReference type="PROSITE-ProRule" id="PRU00322"/>
    </source>
</evidence>
<dbReference type="OrthoDB" id="448399at2759"/>
<evidence type="ECO:0000256" key="3">
    <source>
        <dbReference type="ARBA" id="ARBA00022833"/>
    </source>
</evidence>
<dbReference type="SUPFAM" id="SSF90209">
    <property type="entry name" value="Ran binding protein zinc finger-like"/>
    <property type="match status" value="3"/>
</dbReference>
<dbReference type="Pfam" id="PF00641">
    <property type="entry name" value="Zn_ribbon_RanBP"/>
    <property type="match status" value="3"/>
</dbReference>
<dbReference type="Gene3D" id="4.10.1060.10">
    <property type="entry name" value="Zinc finger, RanBP2-type"/>
    <property type="match status" value="3"/>
</dbReference>
<dbReference type="PROSITE" id="PS50199">
    <property type="entry name" value="ZF_RANBP2_2"/>
    <property type="match status" value="3"/>
</dbReference>
<accession>A0A9R0HZL1</accession>
<evidence type="ECO:0000256" key="2">
    <source>
        <dbReference type="ARBA" id="ARBA00022771"/>
    </source>
</evidence>
<keyword evidence="3" id="KW-0862">Zinc</keyword>
<dbReference type="GO" id="GO:0003729">
    <property type="term" value="F:mRNA binding"/>
    <property type="evidence" value="ECO:0000318"/>
    <property type="project" value="GO_Central"/>
</dbReference>
<name>A0A9R0HZL1_SPIOL</name>
<evidence type="ECO:0000313" key="6">
    <source>
        <dbReference type="Proteomes" id="UP000813463"/>
    </source>
</evidence>
<feature type="domain" description="RanBP2-type" evidence="5">
    <location>
        <begin position="343"/>
        <end position="372"/>
    </location>
</feature>
<evidence type="ECO:0000256" key="1">
    <source>
        <dbReference type="ARBA" id="ARBA00022723"/>
    </source>
</evidence>
<dbReference type="PANTHER" id="PTHR23111">
    <property type="entry name" value="ZINC FINGER PROTEIN"/>
    <property type="match status" value="1"/>
</dbReference>
<dbReference type="GO" id="GO:0005737">
    <property type="term" value="C:cytoplasm"/>
    <property type="evidence" value="ECO:0000318"/>
    <property type="project" value="GO_Central"/>
</dbReference>
<dbReference type="PANTHER" id="PTHR23111:SF40">
    <property type="entry name" value="RNA-BINDING PROTEIN INVOLVED IN HETEROCHROMATIN ASSEMBLY-RELATED"/>
    <property type="match status" value="1"/>
</dbReference>
<protein>
    <submittedName>
        <fullName evidence="7">Zinc finger protein VAR3, chloroplastic</fullName>
    </submittedName>
</protein>
<evidence type="ECO:0000259" key="5">
    <source>
        <dbReference type="PROSITE" id="PS50199"/>
    </source>
</evidence>
<dbReference type="Proteomes" id="UP000813463">
    <property type="component" value="Chromosome 5"/>
</dbReference>
<keyword evidence="6" id="KW-1185">Reference proteome</keyword>
<dbReference type="AlphaFoldDB" id="A0A9R0HZL1"/>
<reference evidence="6" key="1">
    <citation type="journal article" date="2021" name="Nat. Commun.">
        <title>Genomic analyses provide insights into spinach domestication and the genetic basis of agronomic traits.</title>
        <authorList>
            <person name="Cai X."/>
            <person name="Sun X."/>
            <person name="Xu C."/>
            <person name="Sun H."/>
            <person name="Wang X."/>
            <person name="Ge C."/>
            <person name="Zhang Z."/>
            <person name="Wang Q."/>
            <person name="Fei Z."/>
            <person name="Jiao C."/>
            <person name="Wang Q."/>
        </authorList>
    </citation>
    <scope>NUCLEOTIDE SEQUENCE [LARGE SCALE GENOMIC DNA]</scope>
    <source>
        <strain evidence="6">cv. Varoflay</strain>
    </source>
</reference>
<dbReference type="GeneID" id="110779615"/>
<dbReference type="RefSeq" id="XP_021839796.1">
    <property type="nucleotide sequence ID" value="XM_021984104.2"/>
</dbReference>
<evidence type="ECO:0000313" key="7">
    <source>
        <dbReference type="RefSeq" id="XP_021839796.1"/>
    </source>
</evidence>
<dbReference type="GO" id="GO:0008270">
    <property type="term" value="F:zinc ion binding"/>
    <property type="evidence" value="ECO:0007669"/>
    <property type="project" value="UniProtKB-KW"/>
</dbReference>
<keyword evidence="2 4" id="KW-0863">Zinc-finger</keyword>
<keyword evidence="1" id="KW-0479">Metal-binding</keyword>
<dbReference type="PROSITE" id="PS01358">
    <property type="entry name" value="ZF_RANBP2_1"/>
    <property type="match status" value="3"/>
</dbReference>
<dbReference type="InterPro" id="IPR036443">
    <property type="entry name" value="Znf_RanBP2_sf"/>
</dbReference>
<sequence>MIIRAPHPLSSFSLLRFAAKPKPLFPPHTTVFSRLYASSSAVVSAAAETSIDAPITLPHPPHHHPWPEWVAFVDRLKSHGYFPQKLLSSEDGGDPAEFRYGEVNVLKDPCLSFARDRYDLFRSLSIGDIQNLVEGGCPKIQRKVVNSAKRLRVYVGLEEKSVCKICSLQGSCDRAFVMLGESEGGARMVDVMRLLLTYALDPIVTSGVASAPNIEQAESASRRLLSLLVNLSEASSGLAPRQSSEKLVYKREQSVNSRDALLSQDVEKNKGDWTCPKCSFINFGRNIRCKKCKEEGPSAPRRGSPVVEMKKGDWKCLKCECINFASRRDCFRCKDPRPPRALEPGEWECSKCDYLNFRRNTACLKCGNERRQAGVLLD</sequence>
<gene>
    <name evidence="7" type="primary">LOC110779615</name>
</gene>
<dbReference type="InterPro" id="IPR001876">
    <property type="entry name" value="Znf_RanBP2"/>
</dbReference>
<dbReference type="SMART" id="SM00547">
    <property type="entry name" value="ZnF_RBZ"/>
    <property type="match status" value="3"/>
</dbReference>
<organism evidence="6 7">
    <name type="scientific">Spinacia oleracea</name>
    <name type="common">Spinach</name>
    <dbReference type="NCBI Taxonomy" id="3562"/>
    <lineage>
        <taxon>Eukaryota</taxon>
        <taxon>Viridiplantae</taxon>
        <taxon>Streptophyta</taxon>
        <taxon>Embryophyta</taxon>
        <taxon>Tracheophyta</taxon>
        <taxon>Spermatophyta</taxon>
        <taxon>Magnoliopsida</taxon>
        <taxon>eudicotyledons</taxon>
        <taxon>Gunneridae</taxon>
        <taxon>Pentapetalae</taxon>
        <taxon>Caryophyllales</taxon>
        <taxon>Chenopodiaceae</taxon>
        <taxon>Chenopodioideae</taxon>
        <taxon>Anserineae</taxon>
        <taxon>Spinacia</taxon>
    </lineage>
</organism>
<reference evidence="7" key="2">
    <citation type="submission" date="2025-08" db="UniProtKB">
        <authorList>
            <consortium name="RefSeq"/>
        </authorList>
    </citation>
    <scope>IDENTIFICATION</scope>
    <source>
        <tissue evidence="7">Leaf</tissue>
    </source>
</reference>